<dbReference type="InterPro" id="IPR016639">
    <property type="entry name" value="GST_Omega/GSH"/>
</dbReference>
<comment type="caution">
    <text evidence="3">The sequence shown here is derived from an EMBL/GenBank/DDBJ whole genome shotgun (WGS) entry which is preliminary data.</text>
</comment>
<feature type="domain" description="GST N-terminal" evidence="1">
    <location>
        <begin position="51"/>
        <end position="127"/>
    </location>
</feature>
<proteinExistence type="predicted"/>
<gene>
    <name evidence="3" type="ORF">JBS370_LOCUS33304</name>
    <name evidence="2" type="ORF">ZHD862_LOCUS36750</name>
</gene>
<evidence type="ECO:0000313" key="4">
    <source>
        <dbReference type="Proteomes" id="UP000663836"/>
    </source>
</evidence>
<dbReference type="Proteomes" id="UP000663836">
    <property type="component" value="Unassembled WGS sequence"/>
</dbReference>
<organism evidence="3 4">
    <name type="scientific">Rotaria sordida</name>
    <dbReference type="NCBI Taxonomy" id="392033"/>
    <lineage>
        <taxon>Eukaryota</taxon>
        <taxon>Metazoa</taxon>
        <taxon>Spiralia</taxon>
        <taxon>Gnathifera</taxon>
        <taxon>Rotifera</taxon>
        <taxon>Eurotatoria</taxon>
        <taxon>Bdelloidea</taxon>
        <taxon>Philodinida</taxon>
        <taxon>Philodinidae</taxon>
        <taxon>Rotaria</taxon>
    </lineage>
</organism>
<dbReference type="InterPro" id="IPR004045">
    <property type="entry name" value="Glutathione_S-Trfase_N"/>
</dbReference>
<dbReference type="Pfam" id="PF13409">
    <property type="entry name" value="GST_N_2"/>
    <property type="match status" value="1"/>
</dbReference>
<dbReference type="PANTHER" id="PTHR32419">
    <property type="entry name" value="GLUTATHIONYL-HYDROQUINONE REDUCTASE"/>
    <property type="match status" value="1"/>
</dbReference>
<dbReference type="EMBL" id="CAJOBD010009516">
    <property type="protein sequence ID" value="CAF4136678.1"/>
    <property type="molecule type" value="Genomic_DNA"/>
</dbReference>
<evidence type="ECO:0000313" key="2">
    <source>
        <dbReference type="EMBL" id="CAF1485211.1"/>
    </source>
</evidence>
<dbReference type="AlphaFoldDB" id="A0A819X539"/>
<protein>
    <recommendedName>
        <fullName evidence="1">GST N-terminal domain-containing protein</fullName>
    </recommendedName>
</protein>
<dbReference type="PANTHER" id="PTHR32419:SF6">
    <property type="entry name" value="GLUTATHIONE S-TRANSFERASE OMEGA-LIKE 1-RELATED"/>
    <property type="match status" value="1"/>
</dbReference>
<sequence>MPNVNESNNKQKNLFIASATLQSSFRNWIKNDPSAEFPAESNRYHLYVALACPWAHRTLVVLKLKGLEHIISYSLVDGLLDMETDCGWAFNEHYPDPYHPNFTHLKNVYQLNDPNYTGIVTVPVLFDIKIEK</sequence>
<dbReference type="SUPFAM" id="SSF52833">
    <property type="entry name" value="Thioredoxin-like"/>
    <property type="match status" value="1"/>
</dbReference>
<dbReference type="EMBL" id="CAJNOT010006235">
    <property type="protein sequence ID" value="CAF1485211.1"/>
    <property type="molecule type" value="Genomic_DNA"/>
</dbReference>
<dbReference type="GO" id="GO:0004364">
    <property type="term" value="F:glutathione transferase activity"/>
    <property type="evidence" value="ECO:0007669"/>
    <property type="project" value="InterPro"/>
</dbReference>
<evidence type="ECO:0000313" key="3">
    <source>
        <dbReference type="EMBL" id="CAF4136678.1"/>
    </source>
</evidence>
<name>A0A819X539_9BILA</name>
<reference evidence="3" key="1">
    <citation type="submission" date="2021-02" db="EMBL/GenBank/DDBJ databases">
        <authorList>
            <person name="Nowell W R."/>
        </authorList>
    </citation>
    <scope>NUCLEOTIDE SEQUENCE</scope>
</reference>
<dbReference type="GO" id="GO:0005737">
    <property type="term" value="C:cytoplasm"/>
    <property type="evidence" value="ECO:0007669"/>
    <property type="project" value="TreeGrafter"/>
</dbReference>
<accession>A0A819X539</accession>
<dbReference type="Gene3D" id="3.40.30.10">
    <property type="entry name" value="Glutaredoxin"/>
    <property type="match status" value="1"/>
</dbReference>
<evidence type="ECO:0000259" key="1">
    <source>
        <dbReference type="Pfam" id="PF13409"/>
    </source>
</evidence>
<dbReference type="Proteomes" id="UP000663864">
    <property type="component" value="Unassembled WGS sequence"/>
</dbReference>
<dbReference type="InterPro" id="IPR036249">
    <property type="entry name" value="Thioredoxin-like_sf"/>
</dbReference>